<reference evidence="1" key="2">
    <citation type="journal article" date="2022" name="New Phytol.">
        <title>Evolutionary transition to the ectomycorrhizal habit in the genomes of a hyperdiverse lineage of mushroom-forming fungi.</title>
        <authorList>
            <person name="Looney B."/>
            <person name="Miyauchi S."/>
            <person name="Morin E."/>
            <person name="Drula E."/>
            <person name="Courty P.E."/>
            <person name="Kohler A."/>
            <person name="Kuo A."/>
            <person name="LaButti K."/>
            <person name="Pangilinan J."/>
            <person name="Lipzen A."/>
            <person name="Riley R."/>
            <person name="Andreopoulos W."/>
            <person name="He G."/>
            <person name="Johnson J."/>
            <person name="Nolan M."/>
            <person name="Tritt A."/>
            <person name="Barry K.W."/>
            <person name="Grigoriev I.V."/>
            <person name="Nagy L.G."/>
            <person name="Hibbett D."/>
            <person name="Henrissat B."/>
            <person name="Matheny P.B."/>
            <person name="Labbe J."/>
            <person name="Martin F.M."/>
        </authorList>
    </citation>
    <scope>NUCLEOTIDE SEQUENCE</scope>
    <source>
        <strain evidence="1">HHB10654</strain>
    </source>
</reference>
<gene>
    <name evidence="1" type="ORF">BV25DRAFT_384044</name>
</gene>
<reference evidence="1" key="1">
    <citation type="submission" date="2021-03" db="EMBL/GenBank/DDBJ databases">
        <authorList>
            <consortium name="DOE Joint Genome Institute"/>
            <person name="Ahrendt S."/>
            <person name="Looney B.P."/>
            <person name="Miyauchi S."/>
            <person name="Morin E."/>
            <person name="Drula E."/>
            <person name="Courty P.E."/>
            <person name="Chicoki N."/>
            <person name="Fauchery L."/>
            <person name="Kohler A."/>
            <person name="Kuo A."/>
            <person name="Labutti K."/>
            <person name="Pangilinan J."/>
            <person name="Lipzen A."/>
            <person name="Riley R."/>
            <person name="Andreopoulos W."/>
            <person name="He G."/>
            <person name="Johnson J."/>
            <person name="Barry K.W."/>
            <person name="Grigoriev I.V."/>
            <person name="Nagy L."/>
            <person name="Hibbett D."/>
            <person name="Henrissat B."/>
            <person name="Matheny P.B."/>
            <person name="Labbe J."/>
            <person name="Martin F."/>
        </authorList>
    </citation>
    <scope>NUCLEOTIDE SEQUENCE</scope>
    <source>
        <strain evidence="1">HHB10654</strain>
    </source>
</reference>
<sequence length="394" mass="41391">MNELLVAVPGSRRPISVTAKGLVVNIPSVLPDMSPSSSTSTSSSTTSRRKPQTTYRSPSLQFPTDLRIEGISLFSTTSPPASSRRSSHTPGAKAAPKAHPPTHKTKHPMKPPLPVYHPLGRLALALPEIDLETLGLRAPLPISIDDATRRSSSRPRRPAAKLRDADAEAPAGSPLAAPAEAPAEKPSPRKRRGGPAGGARRRRREPEDVDGTYPAKRTRNARAADVDSPAGSVAAGADVEDVADAVEEKAVPERRSTRSRAAAVKPAITRRGSSASDGTQTSISVSIAASRRKEEKEGEVGKAKEAEGAEVLQPLGQGGSEKRSDGEPADVHMEDVASAPQTELEVRKEPPAGVVPPEGPSPPSQPPREPLPAPAVSQKEEGELSEDGELPSKQ</sequence>
<comment type="caution">
    <text evidence="1">The sequence shown here is derived from an EMBL/GenBank/DDBJ whole genome shotgun (WGS) entry which is preliminary data.</text>
</comment>
<proteinExistence type="predicted"/>
<name>A0ACB8T4C7_9AGAM</name>
<keyword evidence="2" id="KW-1185">Reference proteome</keyword>
<evidence type="ECO:0000313" key="2">
    <source>
        <dbReference type="Proteomes" id="UP000814140"/>
    </source>
</evidence>
<evidence type="ECO:0000313" key="1">
    <source>
        <dbReference type="EMBL" id="KAI0063539.1"/>
    </source>
</evidence>
<dbReference type="Proteomes" id="UP000814140">
    <property type="component" value="Unassembled WGS sequence"/>
</dbReference>
<organism evidence="1 2">
    <name type="scientific">Artomyces pyxidatus</name>
    <dbReference type="NCBI Taxonomy" id="48021"/>
    <lineage>
        <taxon>Eukaryota</taxon>
        <taxon>Fungi</taxon>
        <taxon>Dikarya</taxon>
        <taxon>Basidiomycota</taxon>
        <taxon>Agaricomycotina</taxon>
        <taxon>Agaricomycetes</taxon>
        <taxon>Russulales</taxon>
        <taxon>Auriscalpiaceae</taxon>
        <taxon>Artomyces</taxon>
    </lineage>
</organism>
<dbReference type="EMBL" id="MU277202">
    <property type="protein sequence ID" value="KAI0063539.1"/>
    <property type="molecule type" value="Genomic_DNA"/>
</dbReference>
<accession>A0ACB8T4C7</accession>
<protein>
    <submittedName>
        <fullName evidence="1">Uncharacterized protein</fullName>
    </submittedName>
</protein>